<feature type="signal peptide" evidence="2">
    <location>
        <begin position="1"/>
        <end position="17"/>
    </location>
</feature>
<feature type="chain" id="PRO_5012586514" description="Apolipoprotein L3" evidence="2">
    <location>
        <begin position="18"/>
        <end position="345"/>
    </location>
</feature>
<evidence type="ECO:0008006" key="5">
    <source>
        <dbReference type="Google" id="ProtNLM"/>
    </source>
</evidence>
<dbReference type="AlphaFoldDB" id="A0A2B4T0P3"/>
<accession>A0A2B4T0P3</accession>
<proteinExistence type="predicted"/>
<keyword evidence="4" id="KW-1185">Reference proteome</keyword>
<evidence type="ECO:0000256" key="1">
    <source>
        <dbReference type="SAM" id="Coils"/>
    </source>
</evidence>
<reference evidence="4" key="1">
    <citation type="journal article" date="2017" name="bioRxiv">
        <title>Comparative analysis of the genomes of Stylophora pistillata and Acropora digitifera provides evidence for extensive differences between species of corals.</title>
        <authorList>
            <person name="Voolstra C.R."/>
            <person name="Li Y."/>
            <person name="Liew Y.J."/>
            <person name="Baumgarten S."/>
            <person name="Zoccola D."/>
            <person name="Flot J.-F."/>
            <person name="Tambutte S."/>
            <person name="Allemand D."/>
            <person name="Aranda M."/>
        </authorList>
    </citation>
    <scope>NUCLEOTIDE SEQUENCE [LARGE SCALE GENOMIC DNA]</scope>
</reference>
<keyword evidence="1" id="KW-0175">Coiled coil</keyword>
<comment type="caution">
    <text evidence="3">The sequence shown here is derived from an EMBL/GenBank/DDBJ whole genome shotgun (WGS) entry which is preliminary data.</text>
</comment>
<evidence type="ECO:0000313" key="3">
    <source>
        <dbReference type="EMBL" id="PFX34903.1"/>
    </source>
</evidence>
<sequence>MGVGIAIAAVAITATLASDVAFTVEEDKKQKQLKSALESAQTAIDHANDFYQNVYKIVKTRLDHLKQSMRKLPADVVSKLNDELQLNLSNPSKVMKDIGLALNITQTTVGVVGLVSYGLTSAGIAAADGIVADIGAIAGAAGAALAVAGFGLTLYTGITELNKLNDAIDKVNGKRQQAEDAVTKMKKSLDGLLSALGMEVRSYETLRDISNDWATLAANFDKYATAFYYAMKGFAMKKTQAQVNDFLKARGCPTLKDDVLVLANLIQENIMKMMKDGKTDEQIINFYAKNNPKEGLRFVMDPYFVSTLRSFVKKEAFADRRLGKVSKTLCEEARSRLDVQRLFGK</sequence>
<gene>
    <name evidence="3" type="ORF">AWC38_SpisGene169</name>
</gene>
<dbReference type="Proteomes" id="UP000225706">
    <property type="component" value="Unassembled WGS sequence"/>
</dbReference>
<evidence type="ECO:0000313" key="4">
    <source>
        <dbReference type="Proteomes" id="UP000225706"/>
    </source>
</evidence>
<organism evidence="3 4">
    <name type="scientific">Stylophora pistillata</name>
    <name type="common">Smooth cauliflower coral</name>
    <dbReference type="NCBI Taxonomy" id="50429"/>
    <lineage>
        <taxon>Eukaryota</taxon>
        <taxon>Metazoa</taxon>
        <taxon>Cnidaria</taxon>
        <taxon>Anthozoa</taxon>
        <taxon>Hexacorallia</taxon>
        <taxon>Scleractinia</taxon>
        <taxon>Astrocoeniina</taxon>
        <taxon>Pocilloporidae</taxon>
        <taxon>Stylophora</taxon>
    </lineage>
</organism>
<name>A0A2B4T0P3_STYPI</name>
<protein>
    <recommendedName>
        <fullName evidence="5">Apolipoprotein L3</fullName>
    </recommendedName>
</protein>
<dbReference type="EMBL" id="LSMT01000001">
    <property type="protein sequence ID" value="PFX34903.1"/>
    <property type="molecule type" value="Genomic_DNA"/>
</dbReference>
<evidence type="ECO:0000256" key="2">
    <source>
        <dbReference type="SAM" id="SignalP"/>
    </source>
</evidence>
<keyword evidence="2" id="KW-0732">Signal</keyword>
<feature type="coiled-coil region" evidence="1">
    <location>
        <begin position="161"/>
        <end position="188"/>
    </location>
</feature>